<evidence type="ECO:0000256" key="10">
    <source>
        <dbReference type="ARBA" id="ARBA00022989"/>
    </source>
</evidence>
<accession>A0A6A4RUB8</accession>
<evidence type="ECO:0000256" key="11">
    <source>
        <dbReference type="ARBA" id="ARBA00023128"/>
    </source>
</evidence>
<evidence type="ECO:0000256" key="8">
    <source>
        <dbReference type="ARBA" id="ARBA00022868"/>
    </source>
</evidence>
<protein>
    <recommendedName>
        <fullName evidence="14">Gap junction protein</fullName>
    </recommendedName>
</protein>
<dbReference type="Pfam" id="PF00106">
    <property type="entry name" value="adh_short"/>
    <property type="match status" value="1"/>
</dbReference>
<evidence type="ECO:0000313" key="19">
    <source>
        <dbReference type="Proteomes" id="UP000438429"/>
    </source>
</evidence>
<evidence type="ECO:0000256" key="1">
    <source>
        <dbReference type="ARBA" id="ARBA00004173"/>
    </source>
</evidence>
<dbReference type="InterPro" id="IPR036291">
    <property type="entry name" value="NAD(P)-bd_dom_sf"/>
</dbReference>
<evidence type="ECO:0000256" key="9">
    <source>
        <dbReference type="ARBA" id="ARBA00022949"/>
    </source>
</evidence>
<evidence type="ECO:0000259" key="16">
    <source>
        <dbReference type="SMART" id="SM00037"/>
    </source>
</evidence>
<comment type="similarity">
    <text evidence="14">Belongs to the connexin family.</text>
</comment>
<dbReference type="PROSITE" id="PS00408">
    <property type="entry name" value="CONNEXINS_2"/>
    <property type="match status" value="1"/>
</dbReference>
<dbReference type="InterPro" id="IPR000500">
    <property type="entry name" value="Connexin"/>
</dbReference>
<keyword evidence="10 15" id="KW-1133">Transmembrane helix</keyword>
<dbReference type="GO" id="GO:0005739">
    <property type="term" value="C:mitochondrion"/>
    <property type="evidence" value="ECO:0007669"/>
    <property type="project" value="UniProtKB-SubCell"/>
</dbReference>
<proteinExistence type="inferred from homology"/>
<dbReference type="CDD" id="cd05356">
    <property type="entry name" value="17beta-HSD1_like_SDR_c"/>
    <property type="match status" value="1"/>
</dbReference>
<keyword evidence="5" id="KW-1003">Cell membrane</keyword>
<evidence type="ECO:0000256" key="6">
    <source>
        <dbReference type="ARBA" id="ARBA00022692"/>
    </source>
</evidence>
<dbReference type="InterPro" id="IPR017990">
    <property type="entry name" value="Connexin_CS"/>
</dbReference>
<evidence type="ECO:0000256" key="5">
    <source>
        <dbReference type="ARBA" id="ARBA00022475"/>
    </source>
</evidence>
<dbReference type="Pfam" id="PF00029">
    <property type="entry name" value="Connexin"/>
    <property type="match status" value="1"/>
</dbReference>
<dbReference type="Gene3D" id="3.40.50.720">
    <property type="entry name" value="NAD(P)-binding Rossmann-like Domain"/>
    <property type="match status" value="1"/>
</dbReference>
<dbReference type="InterPro" id="IPR013092">
    <property type="entry name" value="Connexin_N"/>
</dbReference>
<dbReference type="Gene3D" id="1.20.1440.80">
    <property type="entry name" value="Gap junction channel protein cysteine-rich domain"/>
    <property type="match status" value="1"/>
</dbReference>
<feature type="domain" description="Connexin N-terminal" evidence="16">
    <location>
        <begin position="460"/>
        <end position="493"/>
    </location>
</feature>
<evidence type="ECO:0000259" key="17">
    <source>
        <dbReference type="SMART" id="SM01089"/>
    </source>
</evidence>
<keyword evidence="11" id="KW-0496">Mitochondrion</keyword>
<dbReference type="InterPro" id="IPR052149">
    <property type="entry name" value="17-beta-HSD3-like"/>
</dbReference>
<dbReference type="PROSITE" id="PS00407">
    <property type="entry name" value="CONNEXINS_1"/>
    <property type="match status" value="1"/>
</dbReference>
<dbReference type="SMART" id="SM00037">
    <property type="entry name" value="CNX"/>
    <property type="match status" value="1"/>
</dbReference>
<dbReference type="InterPro" id="IPR019570">
    <property type="entry name" value="Connexin_CCC"/>
</dbReference>
<dbReference type="EMBL" id="VEVO01000022">
    <property type="protein sequence ID" value="KAF0023835.1"/>
    <property type="molecule type" value="Genomic_DNA"/>
</dbReference>
<feature type="transmembrane region" description="Helical" evidence="15">
    <location>
        <begin position="495"/>
        <end position="519"/>
    </location>
</feature>
<dbReference type="GO" id="GO:0007154">
    <property type="term" value="P:cell communication"/>
    <property type="evidence" value="ECO:0007669"/>
    <property type="project" value="InterPro"/>
</dbReference>
<dbReference type="AlphaFoldDB" id="A0A6A4RUB8"/>
<dbReference type="PANTHER" id="PTHR44889:SF1">
    <property type="entry name" value="INACTIVE HYDROXYSTEROID DEHYDROGENASE-LIKE PROTEIN 1"/>
    <property type="match status" value="1"/>
</dbReference>
<comment type="similarity">
    <text evidence="13">Belongs to the short-chain dehydrogenases/reductases (SDR) family. 17-beta-HSD 3 subfamily.</text>
</comment>
<organism evidence="18 19">
    <name type="scientific">Scophthalmus maximus</name>
    <name type="common">Turbot</name>
    <name type="synonym">Psetta maxima</name>
    <dbReference type="NCBI Taxonomy" id="52904"/>
    <lineage>
        <taxon>Eukaryota</taxon>
        <taxon>Metazoa</taxon>
        <taxon>Chordata</taxon>
        <taxon>Craniata</taxon>
        <taxon>Vertebrata</taxon>
        <taxon>Euteleostomi</taxon>
        <taxon>Actinopterygii</taxon>
        <taxon>Neopterygii</taxon>
        <taxon>Teleostei</taxon>
        <taxon>Neoteleostei</taxon>
        <taxon>Acanthomorphata</taxon>
        <taxon>Carangaria</taxon>
        <taxon>Pleuronectiformes</taxon>
        <taxon>Pleuronectoidei</taxon>
        <taxon>Scophthalmidae</taxon>
        <taxon>Scophthalmus</taxon>
    </lineage>
</organism>
<gene>
    <name evidence="18" type="ORF">F2P81_024465</name>
</gene>
<evidence type="ECO:0000256" key="4">
    <source>
        <dbReference type="ARBA" id="ARBA00011455"/>
    </source>
</evidence>
<keyword evidence="7" id="KW-0521">NADP</keyword>
<evidence type="ECO:0000256" key="13">
    <source>
        <dbReference type="ARBA" id="ARBA00038261"/>
    </source>
</evidence>
<feature type="transmembrane region" description="Helical" evidence="15">
    <location>
        <begin position="567"/>
        <end position="588"/>
    </location>
</feature>
<keyword evidence="6 14" id="KW-0812">Transmembrane</keyword>
<evidence type="ECO:0000313" key="18">
    <source>
        <dbReference type="EMBL" id="KAF0023835.1"/>
    </source>
</evidence>
<dbReference type="InterPro" id="IPR002347">
    <property type="entry name" value="SDR_fam"/>
</dbReference>
<sequence length="722" mass="80424">MATAVDSFPLLYREISRSCSSYFETLALVGALYAASRAVRLLRDCCTLVRVHFLPRMIPSKKLTQRYGDWAVVHGGSEPVAKAYVEELAKHGISIIFIAEDHASVGDTAASLSQSYGVETVVVLADFSRDRAASKCVKDAVRGKDVGFLVTCVDESLTFPQSLFEIPEQNLLDLVNKNVAVATLMARLVLPGMLERSRGAVVNISSGACCRPLPGRAALTACTGYLDHFSRALHLEYSSKGIFIQSLIPFQIASSRIQPSTSELTSSGESWLMPKPDVYARHAISTLGVSHRTTGYWPHTLQPLTSVVEDCTFVVVVRTVSFLIRRRRNNERKTAPSSSPSFSLPVVLSRHRSRRPPFFLSRIVPPTCGFVSGYIYITTSYVLYHALFGDTVNTRRLYTCVHRCQEAHKIAGQLATEMGEWDLLGRLLDKVQSHSTVIGKVWLTVLFVFRILVLRAGAEKVWGDEQSDFVCNTQQPGCENVCYDLAFPISHVRFWVLQIIAIATPKLLYLGHVLHVIHIEKKVKERLKKQAELDDRGTLFLSKAYKVPKYTKSTGKISIRGHLLRSYVLHLVAKIVLEVVFIAGQYFLYGFTLQTRYVCTRFPCPHKVDCFLSRPTEKSVIIWFMLVATFVSLFLSVVELLYLCVKAVKECMARRQDYTVTPVTPPFLGRKAFKGGDETIQNCVNLELELQGQIAGGNGVKGGLGKVVKTVPSEDDMGEVHI</sequence>
<evidence type="ECO:0000256" key="3">
    <source>
        <dbReference type="ARBA" id="ARBA00004651"/>
    </source>
</evidence>
<comment type="subcellular location">
    <subcellularLocation>
        <location evidence="2">Cell junction</location>
        <location evidence="2">Gap junction</location>
    </subcellularLocation>
    <subcellularLocation>
        <location evidence="3 14">Cell membrane</location>
        <topology evidence="3 14">Multi-pass membrane protein</topology>
    </subcellularLocation>
    <subcellularLocation>
        <location evidence="1">Mitochondrion</location>
    </subcellularLocation>
</comment>
<feature type="domain" description="Connexin cysteine-rich" evidence="17">
    <location>
        <begin position="577"/>
        <end position="643"/>
    </location>
</feature>
<comment type="subunit">
    <text evidence="4 14">A connexon is composed of a hexamer of connexins.</text>
</comment>
<feature type="transmembrane region" description="Helical" evidence="15">
    <location>
        <begin position="621"/>
        <end position="645"/>
    </location>
</feature>
<evidence type="ECO:0000256" key="7">
    <source>
        <dbReference type="ARBA" id="ARBA00022857"/>
    </source>
</evidence>
<evidence type="ECO:0000256" key="2">
    <source>
        <dbReference type="ARBA" id="ARBA00004610"/>
    </source>
</evidence>
<dbReference type="SMART" id="SM01089">
    <property type="entry name" value="Connexin_CCC"/>
    <property type="match status" value="1"/>
</dbReference>
<comment type="caution">
    <text evidence="18">The sequence shown here is derived from an EMBL/GenBank/DDBJ whole genome shotgun (WGS) entry which is preliminary data.</text>
</comment>
<dbReference type="GO" id="GO:0005922">
    <property type="term" value="C:connexin complex"/>
    <property type="evidence" value="ECO:0007669"/>
    <property type="project" value="InterPro"/>
</dbReference>
<dbReference type="PRINTS" id="PR00206">
    <property type="entry name" value="CONNEXIN"/>
</dbReference>
<dbReference type="InterPro" id="IPR038359">
    <property type="entry name" value="Connexin_N_sf"/>
</dbReference>
<comment type="function">
    <text evidence="14">One gap junction consists of a cluster of closely packed pairs of transmembrane channels, the connexons, through which materials of low MW diffuse from one cell to a neighboring cell.</text>
</comment>
<name>A0A6A4RUB8_SCOMX</name>
<keyword evidence="9" id="KW-0965">Cell junction</keyword>
<dbReference type="Proteomes" id="UP000438429">
    <property type="component" value="Unassembled WGS sequence"/>
</dbReference>
<evidence type="ECO:0000256" key="12">
    <source>
        <dbReference type="ARBA" id="ARBA00023136"/>
    </source>
</evidence>
<reference evidence="18 19" key="1">
    <citation type="submission" date="2019-06" db="EMBL/GenBank/DDBJ databases">
        <title>Draft genomes of female and male turbot (Scophthalmus maximus).</title>
        <authorList>
            <person name="Xu H."/>
            <person name="Xu X.-W."/>
            <person name="Shao C."/>
            <person name="Chen S."/>
        </authorList>
    </citation>
    <scope>NUCLEOTIDE SEQUENCE [LARGE SCALE GENOMIC DNA]</scope>
    <source>
        <strain evidence="18">Ysfricsl-2016a</strain>
        <tissue evidence="18">Blood</tissue>
    </source>
</reference>
<keyword evidence="12 15" id="KW-0472">Membrane</keyword>
<dbReference type="PANTHER" id="PTHR44889">
    <property type="entry name" value="INACTIVE HYDROXYSTEROID DEHYDROGENASE-LIKE PROTEIN 1"/>
    <property type="match status" value="1"/>
</dbReference>
<keyword evidence="8 14" id="KW-0303">Gap junction</keyword>
<dbReference type="FunFam" id="1.20.1440.80:FF:000001">
    <property type="entry name" value="Gap junction alpha-1"/>
    <property type="match status" value="1"/>
</dbReference>
<dbReference type="SUPFAM" id="SSF51735">
    <property type="entry name" value="NAD(P)-binding Rossmann-fold domains"/>
    <property type="match status" value="1"/>
</dbReference>
<evidence type="ECO:0000256" key="15">
    <source>
        <dbReference type="SAM" id="Phobius"/>
    </source>
</evidence>
<evidence type="ECO:0000256" key="14">
    <source>
        <dbReference type="RuleBase" id="RU000630"/>
    </source>
</evidence>